<proteinExistence type="predicted"/>
<dbReference type="Pfam" id="PF20943">
    <property type="entry name" value="DUF4785_3rd"/>
    <property type="match status" value="1"/>
</dbReference>
<dbReference type="EMBL" id="QUZK01000037">
    <property type="protein sequence ID" value="RFF30263.1"/>
    <property type="molecule type" value="Genomic_DNA"/>
</dbReference>
<dbReference type="Gene3D" id="2.60.120.1370">
    <property type="match status" value="1"/>
</dbReference>
<evidence type="ECO:0000259" key="2">
    <source>
        <dbReference type="Pfam" id="PF16024"/>
    </source>
</evidence>
<feature type="chain" id="PRO_5017536631" evidence="1">
    <location>
        <begin position="28"/>
        <end position="432"/>
    </location>
</feature>
<dbReference type="Proteomes" id="UP000260351">
    <property type="component" value="Unassembled WGS sequence"/>
</dbReference>
<keyword evidence="5" id="KW-1185">Reference proteome</keyword>
<dbReference type="AlphaFoldDB" id="A0A3E1K873"/>
<dbReference type="InterPro" id="IPR048295">
    <property type="entry name" value="DUF4785_C"/>
</dbReference>
<dbReference type="Gene3D" id="2.60.40.3870">
    <property type="entry name" value="Uncharacterised protein PF16024, DUF4785"/>
    <property type="match status" value="1"/>
</dbReference>
<feature type="signal peptide" evidence="1">
    <location>
        <begin position="1"/>
        <end position="27"/>
    </location>
</feature>
<reference evidence="4 5" key="1">
    <citation type="submission" date="2018-08" db="EMBL/GenBank/DDBJ databases">
        <title>Wenzhouxiangella salilacus sp. nov., a novel bacterium isolated from a saline lake in Xinjiang Province, China.</title>
        <authorList>
            <person name="Han S."/>
        </authorList>
    </citation>
    <scope>NUCLEOTIDE SEQUENCE [LARGE SCALE GENOMIC DNA]</scope>
    <source>
        <strain evidence="4 5">XDB06</strain>
    </source>
</reference>
<sequence length="432" mass="45030">MGADMKKFTTISALLPALALAAGTASAAGPAEWAPPGGDDLRIQSLPATVPAAPPSRHVESKPVSYAWPLTIDRSAPAPSGPAMESREYWVDTTGRGLEQGLKLPLSSAGAIVRVSALHADTGLLLDAERLQVSIDGMQLSQTAGAGGIEVLGGADLQAQGMAVPADTLAFQLPQQGRPDSLRLQMAGLPAGQALVVHVFEPESQWMGRLAANRHNYLAGNDIALDVGLVKGDERFAAESIQAVLVSPDAAHSWPLEVTDDGFGLKGLAPQDLPDAGEGLYEVHAYLQGHQDGTLVRRDLKVAVSIAAPTARLTDRIASNGSAGLAIDLGVEVAAAGRYQVSGQVWGTAADGSLRPLAMAQTAAVLEPGKGELRLDVPAELVLESGLSAPFEVREVQLLDQGRMAVLETRSRGFTVARDAGGPRRPFDTIEQ</sequence>
<name>A0A3E1K873_9GAMM</name>
<evidence type="ECO:0000256" key="1">
    <source>
        <dbReference type="SAM" id="SignalP"/>
    </source>
</evidence>
<dbReference type="Pfam" id="PF16024">
    <property type="entry name" value="DUF4785_1st"/>
    <property type="match status" value="1"/>
</dbReference>
<evidence type="ECO:0000259" key="3">
    <source>
        <dbReference type="Pfam" id="PF20943"/>
    </source>
</evidence>
<organism evidence="4 5">
    <name type="scientific">Wenzhouxiangella sediminis</name>
    <dbReference type="NCBI Taxonomy" id="1792836"/>
    <lineage>
        <taxon>Bacteria</taxon>
        <taxon>Pseudomonadati</taxon>
        <taxon>Pseudomonadota</taxon>
        <taxon>Gammaproteobacteria</taxon>
        <taxon>Chromatiales</taxon>
        <taxon>Wenzhouxiangellaceae</taxon>
        <taxon>Wenzhouxiangella</taxon>
    </lineage>
</organism>
<feature type="domain" description="DUF4785" evidence="2">
    <location>
        <begin position="57"/>
        <end position="201"/>
    </location>
</feature>
<dbReference type="InterPro" id="IPR031979">
    <property type="entry name" value="DUF4785_N"/>
</dbReference>
<accession>A0A3E1K873</accession>
<feature type="domain" description="DUF4785" evidence="3">
    <location>
        <begin position="310"/>
        <end position="412"/>
    </location>
</feature>
<evidence type="ECO:0000313" key="4">
    <source>
        <dbReference type="EMBL" id="RFF30263.1"/>
    </source>
</evidence>
<dbReference type="OrthoDB" id="6284234at2"/>
<evidence type="ECO:0000313" key="5">
    <source>
        <dbReference type="Proteomes" id="UP000260351"/>
    </source>
</evidence>
<protein>
    <submittedName>
        <fullName evidence="4">DUF4785 family protein</fullName>
    </submittedName>
</protein>
<comment type="caution">
    <text evidence="4">The sequence shown here is derived from an EMBL/GenBank/DDBJ whole genome shotgun (WGS) entry which is preliminary data.</text>
</comment>
<gene>
    <name evidence="4" type="ORF">DZC52_09300</name>
</gene>
<keyword evidence="1" id="KW-0732">Signal</keyword>